<sequence length="501" mass="53958">MTTMNAISQHGRLPAFLAGGEPKLLFIDGEWVEPVSGEYIECKNPATGKVIGEFADGGAEDVDRAVRAARRAFEGEWGSTKPYQRQRILNKLADLLEENRDELSRLETLEMGAPLKRTRAAVMRNVERLHWAASQATSLHGDTIDNSVRGTYFSYTVKEPVGVVGMVLPWNGPLGSACWKVGPALAAGCTAVIKPSEDASLTVLRFAELCLEAGVPAGVVNVVTGRGPTAGAALSEHHGIDKIALTGSPQTGQAMVSASVGNLKRLSLELGGKSPDVVFADANLDRAVVGAAMGVFHNSGQLCAGGTRIYVESAIYDEFVERVRDFTATLRVGDPFDDATQLGPLVSQRQLDRVMHYIGAGSEDGARLVYGGKRLTDGALADGYYVEPTVFADVTDDMRIAREEIFGPVISILRFDDVDDLVTRANNTPYGLAGGVWTSDFTKAYQLSKRLQAGTVWINCYLVMDTAVPFGGVKLSGYGRESGHEGMEEYLDVKTVWARMD</sequence>
<dbReference type="InterPro" id="IPR016163">
    <property type="entry name" value="Ald_DH_C"/>
</dbReference>
<comment type="caution">
    <text evidence="5">The sequence shown here is derived from an EMBL/GenBank/DDBJ whole genome shotgun (WGS) entry which is preliminary data.</text>
</comment>
<accession>A0ABP8PUG0</accession>
<evidence type="ECO:0000313" key="5">
    <source>
        <dbReference type="EMBL" id="GAA4491752.1"/>
    </source>
</evidence>
<keyword evidence="1 3" id="KW-0560">Oxidoreductase</keyword>
<dbReference type="PROSITE" id="PS00687">
    <property type="entry name" value="ALDEHYDE_DEHYDR_GLU"/>
    <property type="match status" value="1"/>
</dbReference>
<name>A0ABP8PUG0_9NOCA</name>
<evidence type="ECO:0000259" key="4">
    <source>
        <dbReference type="Pfam" id="PF00171"/>
    </source>
</evidence>
<reference evidence="6" key="1">
    <citation type="journal article" date="2019" name="Int. J. Syst. Evol. Microbiol.">
        <title>The Global Catalogue of Microorganisms (GCM) 10K type strain sequencing project: providing services to taxonomists for standard genome sequencing and annotation.</title>
        <authorList>
            <consortium name="The Broad Institute Genomics Platform"/>
            <consortium name="The Broad Institute Genome Sequencing Center for Infectious Disease"/>
            <person name="Wu L."/>
            <person name="Ma J."/>
        </authorList>
    </citation>
    <scope>NUCLEOTIDE SEQUENCE [LARGE SCALE GENOMIC DNA]</scope>
    <source>
        <strain evidence="6">JCM 32206</strain>
    </source>
</reference>
<dbReference type="Gene3D" id="3.40.309.10">
    <property type="entry name" value="Aldehyde Dehydrogenase, Chain A, domain 2"/>
    <property type="match status" value="1"/>
</dbReference>
<feature type="domain" description="Aldehyde dehydrogenase" evidence="4">
    <location>
        <begin position="31"/>
        <end position="496"/>
    </location>
</feature>
<evidence type="ECO:0000256" key="3">
    <source>
        <dbReference type="RuleBase" id="RU003345"/>
    </source>
</evidence>
<dbReference type="SUPFAM" id="SSF53720">
    <property type="entry name" value="ALDH-like"/>
    <property type="match status" value="1"/>
</dbReference>
<dbReference type="InterPro" id="IPR029510">
    <property type="entry name" value="Ald_DH_CS_GLU"/>
</dbReference>
<dbReference type="Proteomes" id="UP001501183">
    <property type="component" value="Unassembled WGS sequence"/>
</dbReference>
<keyword evidence="6" id="KW-1185">Reference proteome</keyword>
<dbReference type="InterPro" id="IPR016162">
    <property type="entry name" value="Ald_DH_N"/>
</dbReference>
<organism evidence="5 6">
    <name type="scientific">Rhodococcus olei</name>
    <dbReference type="NCBI Taxonomy" id="2161675"/>
    <lineage>
        <taxon>Bacteria</taxon>
        <taxon>Bacillati</taxon>
        <taxon>Actinomycetota</taxon>
        <taxon>Actinomycetes</taxon>
        <taxon>Mycobacteriales</taxon>
        <taxon>Nocardiaceae</taxon>
        <taxon>Rhodococcus</taxon>
    </lineage>
</organism>
<evidence type="ECO:0000313" key="6">
    <source>
        <dbReference type="Proteomes" id="UP001501183"/>
    </source>
</evidence>
<evidence type="ECO:0000256" key="2">
    <source>
        <dbReference type="PROSITE-ProRule" id="PRU10007"/>
    </source>
</evidence>
<dbReference type="EMBL" id="BAABFB010000097">
    <property type="protein sequence ID" value="GAA4491752.1"/>
    <property type="molecule type" value="Genomic_DNA"/>
</dbReference>
<dbReference type="Pfam" id="PF00171">
    <property type="entry name" value="Aldedh"/>
    <property type="match status" value="1"/>
</dbReference>
<dbReference type="PANTHER" id="PTHR11699">
    <property type="entry name" value="ALDEHYDE DEHYDROGENASE-RELATED"/>
    <property type="match status" value="1"/>
</dbReference>
<dbReference type="InterPro" id="IPR016161">
    <property type="entry name" value="Ald_DH/histidinol_DH"/>
</dbReference>
<dbReference type="InterPro" id="IPR015590">
    <property type="entry name" value="Aldehyde_DH_dom"/>
</dbReference>
<feature type="active site" evidence="2">
    <location>
        <position position="269"/>
    </location>
</feature>
<protein>
    <submittedName>
        <fullName evidence="5">Aldehyde dehydrogenase family protein</fullName>
    </submittedName>
</protein>
<dbReference type="Gene3D" id="3.40.605.10">
    <property type="entry name" value="Aldehyde Dehydrogenase, Chain A, domain 1"/>
    <property type="match status" value="1"/>
</dbReference>
<evidence type="ECO:0000256" key="1">
    <source>
        <dbReference type="ARBA" id="ARBA00023002"/>
    </source>
</evidence>
<gene>
    <name evidence="5" type="ORF">GCM10023094_56450</name>
</gene>
<comment type="similarity">
    <text evidence="3">Belongs to the aldehyde dehydrogenase family.</text>
</comment>
<proteinExistence type="inferred from homology"/>
<dbReference type="RefSeq" id="WP_345353591.1">
    <property type="nucleotide sequence ID" value="NZ_BAABFB010000097.1"/>
</dbReference>